<reference evidence="3" key="1">
    <citation type="submission" date="2022-11" db="UniProtKB">
        <authorList>
            <consortium name="WormBaseParasite"/>
        </authorList>
    </citation>
    <scope>IDENTIFICATION</scope>
</reference>
<feature type="compositionally biased region" description="Low complexity" evidence="1">
    <location>
        <begin position="14"/>
        <end position="29"/>
    </location>
</feature>
<organism evidence="2 3">
    <name type="scientific">Panagrolaimus davidi</name>
    <dbReference type="NCBI Taxonomy" id="227884"/>
    <lineage>
        <taxon>Eukaryota</taxon>
        <taxon>Metazoa</taxon>
        <taxon>Ecdysozoa</taxon>
        <taxon>Nematoda</taxon>
        <taxon>Chromadorea</taxon>
        <taxon>Rhabditida</taxon>
        <taxon>Tylenchina</taxon>
        <taxon>Panagrolaimomorpha</taxon>
        <taxon>Panagrolaimoidea</taxon>
        <taxon>Panagrolaimidae</taxon>
        <taxon>Panagrolaimus</taxon>
    </lineage>
</organism>
<feature type="region of interest" description="Disordered" evidence="1">
    <location>
        <begin position="1"/>
        <end position="37"/>
    </location>
</feature>
<sequence length="95" mass="10414">MTGSLGSPTALEPSSTVSSQGAASSSNGGDKPQGETRLIRHMRATIKDQILNILLQLDDYMNRQLTTEVNENDHADELVIELINHGFICQVRIFC</sequence>
<proteinExistence type="predicted"/>
<protein>
    <submittedName>
        <fullName evidence="3">Uncharacterized protein</fullName>
    </submittedName>
</protein>
<dbReference type="AlphaFoldDB" id="A0A914Q2L6"/>
<dbReference type="Proteomes" id="UP000887578">
    <property type="component" value="Unplaced"/>
</dbReference>
<evidence type="ECO:0000313" key="2">
    <source>
        <dbReference type="Proteomes" id="UP000887578"/>
    </source>
</evidence>
<dbReference type="WBParaSite" id="PDA_v2.g23112.t1">
    <property type="protein sequence ID" value="PDA_v2.g23112.t1"/>
    <property type="gene ID" value="PDA_v2.g23112"/>
</dbReference>
<keyword evidence="2" id="KW-1185">Reference proteome</keyword>
<name>A0A914Q2L6_9BILA</name>
<evidence type="ECO:0000256" key="1">
    <source>
        <dbReference type="SAM" id="MobiDB-lite"/>
    </source>
</evidence>
<accession>A0A914Q2L6</accession>
<evidence type="ECO:0000313" key="3">
    <source>
        <dbReference type="WBParaSite" id="PDA_v2.g23112.t1"/>
    </source>
</evidence>